<dbReference type="Pfam" id="PF00550">
    <property type="entry name" value="PP-binding"/>
    <property type="match status" value="1"/>
</dbReference>
<gene>
    <name evidence="5" type="ORF">OG563_43470</name>
</gene>
<dbReference type="SUPFAM" id="SSF56801">
    <property type="entry name" value="Acetyl-CoA synthetase-like"/>
    <property type="match status" value="1"/>
</dbReference>
<keyword evidence="3" id="KW-0597">Phosphoprotein</keyword>
<protein>
    <submittedName>
        <fullName evidence="5">Amino acid adenylation domain-containing protein</fullName>
    </submittedName>
</protein>
<dbReference type="InterPro" id="IPR006162">
    <property type="entry name" value="Ppantetheine_attach_site"/>
</dbReference>
<dbReference type="SUPFAM" id="SSF52777">
    <property type="entry name" value="CoA-dependent acyltransferases"/>
    <property type="match status" value="2"/>
</dbReference>
<sequence>MDSLYHRIRCGIENFAGAVALVDDGRALTYRELGHRVDAMADRLRRNGVEPETVTAICVRQPAVAIVSVLAVWAVGGAYLPLDADFPDDTLRRWMAGSGVRLLLTEPEQQARLSGLEGVDVVIVDASEPEPALAGDTRFPGPAHSRNLAYVMFTSGSTGRPKGVAVEHHSLTAYHTALSSYVSLGQRHVVLQVAAFTFDPWLRDALMPLAAGARVVVTSKSVRRNPEQLLAAARAHGVTHLLSATPALLTGLITSPMFAAEPPRLETTLVSGESFLPLRAHAAALARFGRVVNHFGLTETTLIATQHASTSVAVGTADVIGTPLPGVSVHLLDSALQPVGQGEVGEIYIGGTGVSRGYLGAVGRTATRFIADPFVSASGVGGARLYRTGDLGRLLVDETLEYLGRRDRQINLRGHRVEPAEVELALTRHPAVRAAVVVGHRRPTHGIVLVGYVVREKSTAGAALDSGGLRAYLAALLPAHMIPAAYVFLDRLPLGATGKVDRSALPEPAFGGRRANAEDGVAQDFAPSTAVQRAIAEVWSEVLKVPGIGRDDNFFDLGGHSLLAARIANRLTSDLGRDFTTERILGNPTVALLAANLPGRAAAARPTDELIRRTGTRYPLSAVQRGLWNLASPEARPPVVARAFRLNVRPDRDRLAGAVATLLRRHAVLRCAFDAPTGQPPGQTVRHRASIAVRTATASADKMASELALACATVMDVTRGQVIDVTLYEHPTRSAAVSEAACTLLVRCHRLVADEPSLDILVRELGELYSGARSTAGLAEPAADYPEFARAQDPVADAGKALQYWQSRLGEVDPPADEAGTVSSVQLSLPAAVVRPLRAEARSLGMDLPAVLRTVFATALAADEPDRDRIAVCTTVLRRPAPEWEPVIGPFARSEPAVVDVATGHSLRRLLRMETDRLHDAAAFAEIPVEFLCGELGLSSSMLTNHVLVHPAAAEPLLLDGVEATPVELPILGDHTVRLLEVTEQAGGLTGRVHLRGHDSEAADRIAARVRELLTELVEDGSVR</sequence>
<organism evidence="5 6">
    <name type="scientific">Nocardia vinacea</name>
    <dbReference type="NCBI Taxonomy" id="96468"/>
    <lineage>
        <taxon>Bacteria</taxon>
        <taxon>Bacillati</taxon>
        <taxon>Actinomycetota</taxon>
        <taxon>Actinomycetes</taxon>
        <taxon>Mycobacteriales</taxon>
        <taxon>Nocardiaceae</taxon>
        <taxon>Nocardia</taxon>
    </lineage>
</organism>
<dbReference type="InterPro" id="IPR045851">
    <property type="entry name" value="AMP-bd_C_sf"/>
</dbReference>
<dbReference type="Gene3D" id="3.40.50.980">
    <property type="match status" value="2"/>
</dbReference>
<dbReference type="Gene3D" id="3.30.300.30">
    <property type="match status" value="1"/>
</dbReference>
<dbReference type="CDD" id="cd05930">
    <property type="entry name" value="A_NRPS"/>
    <property type="match status" value="1"/>
</dbReference>
<dbReference type="Gene3D" id="2.30.38.10">
    <property type="entry name" value="Luciferase, Domain 3"/>
    <property type="match status" value="1"/>
</dbReference>
<dbReference type="EMBL" id="CP109441">
    <property type="protein sequence ID" value="WUV45867.1"/>
    <property type="molecule type" value="Genomic_DNA"/>
</dbReference>
<dbReference type="Gene3D" id="3.30.559.10">
    <property type="entry name" value="Chloramphenicol acetyltransferase-like domain"/>
    <property type="match status" value="1"/>
</dbReference>
<dbReference type="PANTHER" id="PTHR45527">
    <property type="entry name" value="NONRIBOSOMAL PEPTIDE SYNTHETASE"/>
    <property type="match status" value="1"/>
</dbReference>
<dbReference type="NCBIfam" id="TIGR01733">
    <property type="entry name" value="AA-adenyl-dom"/>
    <property type="match status" value="1"/>
</dbReference>
<dbReference type="PROSITE" id="PS00455">
    <property type="entry name" value="AMP_BINDING"/>
    <property type="match status" value="1"/>
</dbReference>
<proteinExistence type="predicted"/>
<dbReference type="SMART" id="SM00823">
    <property type="entry name" value="PKS_PP"/>
    <property type="match status" value="1"/>
</dbReference>
<accession>A0ABZ1YRJ1</accession>
<dbReference type="InterPro" id="IPR025110">
    <property type="entry name" value="AMP-bd_C"/>
</dbReference>
<dbReference type="Gene3D" id="3.30.559.30">
    <property type="entry name" value="Nonribosomal peptide synthetase, condensation domain"/>
    <property type="match status" value="1"/>
</dbReference>
<dbReference type="SUPFAM" id="SSF47336">
    <property type="entry name" value="ACP-like"/>
    <property type="match status" value="1"/>
</dbReference>
<dbReference type="InterPro" id="IPR001242">
    <property type="entry name" value="Condensation_dom"/>
</dbReference>
<dbReference type="InterPro" id="IPR020845">
    <property type="entry name" value="AMP-binding_CS"/>
</dbReference>
<dbReference type="Pfam" id="PF13193">
    <property type="entry name" value="AMP-binding_C"/>
    <property type="match status" value="1"/>
</dbReference>
<dbReference type="Pfam" id="PF00501">
    <property type="entry name" value="AMP-binding"/>
    <property type="match status" value="1"/>
</dbReference>
<dbReference type="PANTHER" id="PTHR45527:SF1">
    <property type="entry name" value="FATTY ACID SYNTHASE"/>
    <property type="match status" value="1"/>
</dbReference>
<dbReference type="RefSeq" id="WP_329409381.1">
    <property type="nucleotide sequence ID" value="NZ_CP109441.1"/>
</dbReference>
<dbReference type="PROSITE" id="PS00012">
    <property type="entry name" value="PHOSPHOPANTETHEINE"/>
    <property type="match status" value="1"/>
</dbReference>
<feature type="domain" description="Carrier" evidence="4">
    <location>
        <begin position="526"/>
        <end position="601"/>
    </location>
</feature>
<keyword evidence="6" id="KW-1185">Reference proteome</keyword>
<dbReference type="InterPro" id="IPR020806">
    <property type="entry name" value="PKS_PP-bd"/>
</dbReference>
<name>A0ABZ1YRJ1_9NOCA</name>
<dbReference type="Proteomes" id="UP001432062">
    <property type="component" value="Chromosome"/>
</dbReference>
<evidence type="ECO:0000256" key="2">
    <source>
        <dbReference type="ARBA" id="ARBA00022450"/>
    </source>
</evidence>
<dbReference type="Pfam" id="PF00668">
    <property type="entry name" value="Condensation"/>
    <property type="match status" value="1"/>
</dbReference>
<dbReference type="InterPro" id="IPR023213">
    <property type="entry name" value="CAT-like_dom_sf"/>
</dbReference>
<dbReference type="InterPro" id="IPR010071">
    <property type="entry name" value="AA_adenyl_dom"/>
</dbReference>
<reference evidence="5" key="1">
    <citation type="submission" date="2022-10" db="EMBL/GenBank/DDBJ databases">
        <title>The complete genomes of actinobacterial strains from the NBC collection.</title>
        <authorList>
            <person name="Joergensen T.S."/>
            <person name="Alvarez Arevalo M."/>
            <person name="Sterndorff E.B."/>
            <person name="Faurdal D."/>
            <person name="Vuksanovic O."/>
            <person name="Mourched A.-S."/>
            <person name="Charusanti P."/>
            <person name="Shaw S."/>
            <person name="Blin K."/>
            <person name="Weber T."/>
        </authorList>
    </citation>
    <scope>NUCLEOTIDE SEQUENCE</scope>
    <source>
        <strain evidence="5">NBC_01482</strain>
    </source>
</reference>
<dbReference type="Gene3D" id="1.10.1200.10">
    <property type="entry name" value="ACP-like"/>
    <property type="match status" value="1"/>
</dbReference>
<evidence type="ECO:0000256" key="1">
    <source>
        <dbReference type="ARBA" id="ARBA00001957"/>
    </source>
</evidence>
<evidence type="ECO:0000256" key="3">
    <source>
        <dbReference type="ARBA" id="ARBA00022553"/>
    </source>
</evidence>
<evidence type="ECO:0000259" key="4">
    <source>
        <dbReference type="PROSITE" id="PS50075"/>
    </source>
</evidence>
<dbReference type="InterPro" id="IPR036736">
    <property type="entry name" value="ACP-like_sf"/>
</dbReference>
<keyword evidence="2" id="KW-0596">Phosphopantetheine</keyword>
<dbReference type="InterPro" id="IPR009081">
    <property type="entry name" value="PP-bd_ACP"/>
</dbReference>
<comment type="cofactor">
    <cofactor evidence="1">
        <name>pantetheine 4'-phosphate</name>
        <dbReference type="ChEBI" id="CHEBI:47942"/>
    </cofactor>
</comment>
<dbReference type="InterPro" id="IPR000873">
    <property type="entry name" value="AMP-dep_synth/lig_dom"/>
</dbReference>
<evidence type="ECO:0000313" key="6">
    <source>
        <dbReference type="Proteomes" id="UP001432062"/>
    </source>
</evidence>
<evidence type="ECO:0000313" key="5">
    <source>
        <dbReference type="EMBL" id="WUV45867.1"/>
    </source>
</evidence>
<dbReference type="PROSITE" id="PS50075">
    <property type="entry name" value="CARRIER"/>
    <property type="match status" value="1"/>
</dbReference>